<comment type="caution">
    <text evidence="1">The sequence shown here is derived from an EMBL/GenBank/DDBJ whole genome shotgun (WGS) entry which is preliminary data.</text>
</comment>
<reference evidence="1" key="1">
    <citation type="submission" date="2021-06" db="EMBL/GenBank/DDBJ databases">
        <authorList>
            <person name="Kallberg Y."/>
            <person name="Tangrot J."/>
            <person name="Rosling A."/>
        </authorList>
    </citation>
    <scope>NUCLEOTIDE SEQUENCE</scope>
    <source>
        <strain evidence="1">28 12/20/2015</strain>
    </source>
</reference>
<protein>
    <submittedName>
        <fullName evidence="1">423_t:CDS:1</fullName>
    </submittedName>
</protein>
<dbReference type="EMBL" id="CAJVPW010004576">
    <property type="protein sequence ID" value="CAG8542408.1"/>
    <property type="molecule type" value="Genomic_DNA"/>
</dbReference>
<sequence>MNIDEQQKNIISTIDEQEKNITSPNLEIDEESKMEFSWSKEVELHSQILSDENQNLKASTPEGNSLIPRMKTPTDPLATMYSSSPSQPANFQNKDEDELTFSANNLYIKSLEENLQADKEQDVLMPTTKHFSDAKEEMLIESVTELSNNTSKKNAVEKNNCEIEAFDKAEDYILSKKCLEEAPFTT</sequence>
<feature type="non-terminal residue" evidence="1">
    <location>
        <position position="186"/>
    </location>
</feature>
<dbReference type="Proteomes" id="UP000789366">
    <property type="component" value="Unassembled WGS sequence"/>
</dbReference>
<evidence type="ECO:0000313" key="1">
    <source>
        <dbReference type="EMBL" id="CAG8542408.1"/>
    </source>
</evidence>
<keyword evidence="2" id="KW-1185">Reference proteome</keyword>
<evidence type="ECO:0000313" key="2">
    <source>
        <dbReference type="Proteomes" id="UP000789366"/>
    </source>
</evidence>
<organism evidence="1 2">
    <name type="scientific">Cetraspora pellucida</name>
    <dbReference type="NCBI Taxonomy" id="1433469"/>
    <lineage>
        <taxon>Eukaryota</taxon>
        <taxon>Fungi</taxon>
        <taxon>Fungi incertae sedis</taxon>
        <taxon>Mucoromycota</taxon>
        <taxon>Glomeromycotina</taxon>
        <taxon>Glomeromycetes</taxon>
        <taxon>Diversisporales</taxon>
        <taxon>Gigasporaceae</taxon>
        <taxon>Cetraspora</taxon>
    </lineage>
</organism>
<gene>
    <name evidence="1" type="ORF">SPELUC_LOCUS4860</name>
</gene>
<accession>A0ACA9LP71</accession>
<proteinExistence type="predicted"/>
<name>A0ACA9LP71_9GLOM</name>